<comment type="function">
    <text evidence="17 20">Component of the acetyl coenzyme A carboxylase (ACC) complex. Biotin carboxylase (BC) catalyzes the carboxylation of biotin on its carrier protein (BCCP) and then the CO(2) group is transferred by the transcarboxylase to acetyl-CoA to form malonyl-CoA.</text>
</comment>
<feature type="zinc finger region" description="C4-type" evidence="20">
    <location>
        <begin position="15"/>
        <end position="37"/>
    </location>
</feature>
<dbReference type="GO" id="GO:0008270">
    <property type="term" value="F:zinc ion binding"/>
    <property type="evidence" value="ECO:0007669"/>
    <property type="project" value="UniProtKB-UniRule"/>
</dbReference>
<dbReference type="InterPro" id="IPR011762">
    <property type="entry name" value="COA_CT_N"/>
</dbReference>
<comment type="catalytic activity">
    <reaction evidence="18 19">
        <text>N(6)-carboxybiotinyl-L-lysyl-[protein] + acetyl-CoA = N(6)-biotinyl-L-lysyl-[protein] + malonyl-CoA</text>
        <dbReference type="Rhea" id="RHEA:54728"/>
        <dbReference type="Rhea" id="RHEA-COMP:10505"/>
        <dbReference type="Rhea" id="RHEA-COMP:10506"/>
        <dbReference type="ChEBI" id="CHEBI:57288"/>
        <dbReference type="ChEBI" id="CHEBI:57384"/>
        <dbReference type="ChEBI" id="CHEBI:83144"/>
        <dbReference type="ChEBI" id="CHEBI:83145"/>
        <dbReference type="EC" id="2.1.3.15"/>
    </reaction>
</comment>
<name>A0A5S4F147_9ACTN</name>
<dbReference type="NCBIfam" id="TIGR00513">
    <property type="entry name" value="accA"/>
    <property type="match status" value="1"/>
</dbReference>
<accession>A0A5S4F147</accession>
<evidence type="ECO:0000256" key="7">
    <source>
        <dbReference type="ARBA" id="ARBA00022516"/>
    </source>
</evidence>
<evidence type="ECO:0000256" key="15">
    <source>
        <dbReference type="ARBA" id="ARBA00023098"/>
    </source>
</evidence>
<feature type="compositionally biased region" description="Basic and acidic residues" evidence="21">
    <location>
        <begin position="273"/>
        <end position="283"/>
    </location>
</feature>
<evidence type="ECO:0000256" key="18">
    <source>
        <dbReference type="ARBA" id="ARBA00049152"/>
    </source>
</evidence>
<evidence type="ECO:0000256" key="10">
    <source>
        <dbReference type="ARBA" id="ARBA00022741"/>
    </source>
</evidence>
<dbReference type="InterPro" id="IPR011763">
    <property type="entry name" value="COA_CT_C"/>
</dbReference>
<proteinExistence type="inferred from homology"/>
<evidence type="ECO:0000256" key="20">
    <source>
        <dbReference type="HAMAP-Rule" id="MF_01395"/>
    </source>
</evidence>
<dbReference type="GO" id="GO:0006633">
    <property type="term" value="P:fatty acid biosynthetic process"/>
    <property type="evidence" value="ECO:0007669"/>
    <property type="project" value="UniProtKB-KW"/>
</dbReference>
<evidence type="ECO:0000313" key="24">
    <source>
        <dbReference type="EMBL" id="TMR09798.1"/>
    </source>
</evidence>
<keyword evidence="15 19" id="KW-0443">Lipid metabolism</keyword>
<comment type="similarity">
    <text evidence="3">In the C-terminal section; belongs to the AccA family.</text>
</comment>
<dbReference type="PROSITE" id="PS50980">
    <property type="entry name" value="COA_CT_NTER"/>
    <property type="match status" value="1"/>
</dbReference>
<evidence type="ECO:0000256" key="1">
    <source>
        <dbReference type="ARBA" id="ARBA00004496"/>
    </source>
</evidence>
<protein>
    <recommendedName>
        <fullName evidence="19 20">Multifunctional fusion protein</fullName>
    </recommendedName>
    <domain>
        <recommendedName>
            <fullName evidence="19">Acetyl-coenzyme A carboxylase carboxyl transferase subunit alpha</fullName>
            <shortName evidence="19">ACCase subunit alpha</shortName>
            <shortName evidence="19">Acetyl-CoA carboxylase carboxyltransferase subunit alpha</shortName>
            <ecNumber evidence="19">2.1.3.15</ecNumber>
        </recommendedName>
    </domain>
    <domain>
        <recommendedName>
            <fullName evidence="20">Acetyl-coenzyme A carboxylase carboxyl transferase subunit beta</fullName>
            <shortName evidence="20">ACCase subunit beta</shortName>
            <shortName evidence="20">Acetyl-CoA carboxylase carboxyltransferase subunit beta</shortName>
        </recommendedName>
    </domain>
</protein>
<dbReference type="HAMAP" id="MF_00823">
    <property type="entry name" value="AcetylCoA_CT_alpha"/>
    <property type="match status" value="1"/>
</dbReference>
<evidence type="ECO:0000259" key="23">
    <source>
        <dbReference type="PROSITE" id="PS50989"/>
    </source>
</evidence>
<gene>
    <name evidence="19" type="primary">accA</name>
    <name evidence="20" type="synonym">accD</name>
    <name evidence="24" type="ORF">ETD86_42045</name>
</gene>
<dbReference type="GO" id="GO:0016743">
    <property type="term" value="F:carboxyl- or carbamoyltransferase activity"/>
    <property type="evidence" value="ECO:0007669"/>
    <property type="project" value="UniProtKB-UniRule"/>
</dbReference>
<evidence type="ECO:0000256" key="17">
    <source>
        <dbReference type="ARBA" id="ARBA00025280"/>
    </source>
</evidence>
<dbReference type="SUPFAM" id="SSF52096">
    <property type="entry name" value="ClpP/crotonase"/>
    <property type="match status" value="2"/>
</dbReference>
<dbReference type="InterPro" id="IPR000438">
    <property type="entry name" value="Acetyl_CoA_COase_Trfase_b_su"/>
</dbReference>
<comment type="function">
    <text evidence="19">Component of the acetyl coenzyme A carboxylase (ACC) complex. First, biotin carboxylase catalyzes the carboxylation of biotin on its carrier protein (BCCP) and then the CO(2) group is transferred by the carboxyltransferase to acetyl-CoA to form malonyl-CoA.</text>
</comment>
<evidence type="ECO:0000256" key="19">
    <source>
        <dbReference type="HAMAP-Rule" id="MF_00823"/>
    </source>
</evidence>
<evidence type="ECO:0000313" key="25">
    <source>
        <dbReference type="Proteomes" id="UP000309128"/>
    </source>
</evidence>
<dbReference type="Pfam" id="PF17848">
    <property type="entry name" value="Zn_ribbon_ACC"/>
    <property type="match status" value="1"/>
</dbReference>
<feature type="domain" description="CoA carboxyltransferase C-terminal" evidence="23">
    <location>
        <begin position="274"/>
        <end position="525"/>
    </location>
</feature>
<comment type="similarity">
    <text evidence="19">Belongs to the AccA family.</text>
</comment>
<keyword evidence="12 19" id="KW-0276">Fatty acid metabolism</keyword>
<dbReference type="GO" id="GO:0009317">
    <property type="term" value="C:acetyl-CoA carboxylase complex"/>
    <property type="evidence" value="ECO:0007669"/>
    <property type="project" value="InterPro"/>
</dbReference>
<organism evidence="24 25">
    <name type="scientific">Nonomuraea turkmeniaca</name>
    <dbReference type="NCBI Taxonomy" id="103838"/>
    <lineage>
        <taxon>Bacteria</taxon>
        <taxon>Bacillati</taxon>
        <taxon>Actinomycetota</taxon>
        <taxon>Actinomycetes</taxon>
        <taxon>Streptosporangiales</taxon>
        <taxon>Streptosporangiaceae</taxon>
        <taxon>Nonomuraea</taxon>
    </lineage>
</organism>
<feature type="binding site" evidence="20">
    <location>
        <position position="18"/>
    </location>
    <ligand>
        <name>Zn(2+)</name>
        <dbReference type="ChEBI" id="CHEBI:29105"/>
    </ligand>
</feature>
<feature type="binding site" evidence="20">
    <location>
        <position position="15"/>
    </location>
    <ligand>
        <name>Zn(2+)</name>
        <dbReference type="ChEBI" id="CHEBI:29105"/>
    </ligand>
</feature>
<dbReference type="PANTHER" id="PTHR42853">
    <property type="entry name" value="ACETYL-COENZYME A CARBOXYLASE CARBOXYL TRANSFERASE SUBUNIT ALPHA"/>
    <property type="match status" value="1"/>
</dbReference>
<evidence type="ECO:0000256" key="13">
    <source>
        <dbReference type="ARBA" id="ARBA00022833"/>
    </source>
</evidence>
<evidence type="ECO:0000256" key="5">
    <source>
        <dbReference type="ARBA" id="ARBA00011664"/>
    </source>
</evidence>
<keyword evidence="9 20" id="KW-0479">Metal-binding</keyword>
<keyword evidence="7 19" id="KW-0444">Lipid biosynthesis</keyword>
<keyword evidence="14 19" id="KW-0067">ATP-binding</keyword>
<dbReference type="InterPro" id="IPR029045">
    <property type="entry name" value="ClpP/crotonase-like_dom_sf"/>
</dbReference>
<dbReference type="OrthoDB" id="9772975at2"/>
<evidence type="ECO:0000256" key="6">
    <source>
        <dbReference type="ARBA" id="ARBA00022490"/>
    </source>
</evidence>
<evidence type="ECO:0000256" key="12">
    <source>
        <dbReference type="ARBA" id="ARBA00022832"/>
    </source>
</evidence>
<evidence type="ECO:0000256" key="11">
    <source>
        <dbReference type="ARBA" id="ARBA00022771"/>
    </source>
</evidence>
<keyword evidence="24" id="KW-0436">Ligase</keyword>
<dbReference type="PRINTS" id="PR01069">
    <property type="entry name" value="ACCCTRFRASEA"/>
</dbReference>
<feature type="binding site" evidence="20">
    <location>
        <position position="34"/>
    </location>
    <ligand>
        <name>Zn(2+)</name>
        <dbReference type="ChEBI" id="CHEBI:29105"/>
    </ligand>
</feature>
<dbReference type="GO" id="GO:2001295">
    <property type="term" value="P:malonyl-CoA biosynthetic process"/>
    <property type="evidence" value="ECO:0007669"/>
    <property type="project" value="UniProtKB-UniRule"/>
</dbReference>
<evidence type="ECO:0000256" key="16">
    <source>
        <dbReference type="ARBA" id="ARBA00023160"/>
    </source>
</evidence>
<keyword evidence="25" id="KW-1185">Reference proteome</keyword>
<dbReference type="NCBIfam" id="NF004344">
    <property type="entry name" value="PRK05724.1"/>
    <property type="match status" value="1"/>
</dbReference>
<dbReference type="Gene3D" id="3.90.226.10">
    <property type="entry name" value="2-enoyl-CoA Hydratase, Chain A, domain 1"/>
    <property type="match status" value="2"/>
</dbReference>
<dbReference type="InterPro" id="IPR041010">
    <property type="entry name" value="Znf-ACC"/>
</dbReference>
<keyword evidence="10 19" id="KW-0547">Nucleotide-binding</keyword>
<dbReference type="NCBIfam" id="NF041504">
    <property type="entry name" value="AccA_sub"/>
    <property type="match status" value="1"/>
</dbReference>
<evidence type="ECO:0000256" key="9">
    <source>
        <dbReference type="ARBA" id="ARBA00022723"/>
    </source>
</evidence>
<keyword evidence="13 20" id="KW-0862">Zinc</keyword>
<dbReference type="PANTHER" id="PTHR42853:SF3">
    <property type="entry name" value="ACETYL-COENZYME A CARBOXYLASE CARBOXYL TRANSFERASE SUBUNIT ALPHA, CHLOROPLASTIC"/>
    <property type="match status" value="1"/>
</dbReference>
<dbReference type="Pfam" id="PF03255">
    <property type="entry name" value="ACCA"/>
    <property type="match status" value="1"/>
</dbReference>
<feature type="region of interest" description="Disordered" evidence="21">
    <location>
        <begin position="267"/>
        <end position="287"/>
    </location>
</feature>
<dbReference type="Proteomes" id="UP000309128">
    <property type="component" value="Unassembled WGS sequence"/>
</dbReference>
<evidence type="ECO:0000259" key="22">
    <source>
        <dbReference type="PROSITE" id="PS50980"/>
    </source>
</evidence>
<evidence type="ECO:0000256" key="14">
    <source>
        <dbReference type="ARBA" id="ARBA00022840"/>
    </source>
</evidence>
<dbReference type="UniPathway" id="UPA00655">
    <property type="reaction ID" value="UER00711"/>
</dbReference>
<keyword evidence="11 20" id="KW-0863">Zinc-finger</keyword>
<evidence type="ECO:0000256" key="21">
    <source>
        <dbReference type="SAM" id="MobiDB-lite"/>
    </source>
</evidence>
<comment type="subunit">
    <text evidence="19">Acetyl-CoA carboxylase is a heterohexamer composed of biotin carboxyl carrier protein (AccB), biotin carboxylase (AccC) and two subunits each of ACCase subunit alpha (AccA) and ACCase subunit beta (AccD).</text>
</comment>
<dbReference type="HAMAP" id="MF_01395">
    <property type="entry name" value="AcetylCoA_CT_beta"/>
    <property type="match status" value="1"/>
</dbReference>
<dbReference type="GO" id="GO:0005524">
    <property type="term" value="F:ATP binding"/>
    <property type="evidence" value="ECO:0007669"/>
    <property type="project" value="UniProtKB-KW"/>
</dbReference>
<dbReference type="InterPro" id="IPR001095">
    <property type="entry name" value="Acetyl_CoA_COase_a_su"/>
</dbReference>
<dbReference type="EMBL" id="VCKY01000216">
    <property type="protein sequence ID" value="TMR09798.1"/>
    <property type="molecule type" value="Genomic_DNA"/>
</dbReference>
<comment type="subcellular location">
    <subcellularLocation>
        <location evidence="1 19">Cytoplasm</location>
    </subcellularLocation>
</comment>
<comment type="pathway">
    <text evidence="2 19">Lipid metabolism; malonyl-CoA biosynthesis; malonyl-CoA from acetyl-CoA: step 1/1.</text>
</comment>
<keyword evidence="8 19" id="KW-0808">Transferase</keyword>
<evidence type="ECO:0000256" key="8">
    <source>
        <dbReference type="ARBA" id="ARBA00022679"/>
    </source>
</evidence>
<comment type="subunit">
    <text evidence="5">Acetyl-CoA carboxylase is a heterotetramer composed of biotin carboxyl carrier protein (AccB), biotin carboxylase (AccC) and two subunits of ACCase subunit beta/alpha.</text>
</comment>
<dbReference type="EC" id="2.1.3.15" evidence="19"/>
<evidence type="ECO:0000256" key="4">
    <source>
        <dbReference type="ARBA" id="ARBA00010284"/>
    </source>
</evidence>
<feature type="domain" description="CoA carboxyltransferase N-terminal" evidence="22">
    <location>
        <begin position="11"/>
        <end position="279"/>
    </location>
</feature>
<keyword evidence="16 19" id="KW-0275">Fatty acid biosynthesis</keyword>
<sequence>MTLTIDGAAASWTACAGCGSLLYVPKLTRGKHVCPDCGHHHRLGARERLRLLLDEDSFQAAPAVEGGDPLGFADSRPYPERLAAARRATGLADAVLHGKGTLGGRPLIALAMDFAFMGGSMGSAVGETVSRAADEALATSSPLLLVAASGGARMQEGSLSLMQMAKTAQAVRRLRRAGVPSICLLTDPTFGGVTASFATLADVLVAERGSLIGFAGPRVIAAATRERLPEGFQTAEYLFSRGMLDRVESRESVRPLLARLLNLLDGATPPRRGRQDPPARDGGETAASAWETVRLARDIQRPSTLDYISHMCEDFVELHGDRVHGDDPAIVGGLCSLGGVNAMIIGHQKGHDTQELISRNFGMAHPEGYRKALRLMRLAESYGLPVVTLIDTQGAAPGIGAEERGQAWAIASAIAGMGELTVPIVATVTGEGGSGGALALGVADEVLMMRNACYSVISPESCSTILCGEPSRAAHMAESLRLTAPELLRLGVIDGIVPEPEGGSQTDHVQAAASLKDMILDSLGRLSRYDPHELVRRRHDRFRALGSVSDV</sequence>
<evidence type="ECO:0000256" key="2">
    <source>
        <dbReference type="ARBA" id="ARBA00004956"/>
    </source>
</evidence>
<comment type="caution">
    <text evidence="24">The sequence shown here is derived from an EMBL/GenBank/DDBJ whole genome shotgun (WGS) entry which is preliminary data.</text>
</comment>
<reference evidence="24 25" key="1">
    <citation type="submission" date="2019-05" db="EMBL/GenBank/DDBJ databases">
        <title>Draft genome sequence of Nonomuraea turkmeniaca DSM 43926.</title>
        <authorList>
            <person name="Saricaoglu S."/>
            <person name="Isik K."/>
        </authorList>
    </citation>
    <scope>NUCLEOTIDE SEQUENCE [LARGE SCALE GENOMIC DNA]</scope>
    <source>
        <strain evidence="24 25">DSM 43926</strain>
    </source>
</reference>
<evidence type="ECO:0000256" key="3">
    <source>
        <dbReference type="ARBA" id="ARBA00006276"/>
    </source>
</evidence>
<feature type="binding site" evidence="20">
    <location>
        <position position="37"/>
    </location>
    <ligand>
        <name>Zn(2+)</name>
        <dbReference type="ChEBI" id="CHEBI:29105"/>
    </ligand>
</feature>
<comment type="cofactor">
    <cofactor evidence="20">
        <name>Zn(2+)</name>
        <dbReference type="ChEBI" id="CHEBI:29105"/>
    </cofactor>
    <text evidence="20">Binds 1 zinc ion per subunit.</text>
</comment>
<comment type="similarity">
    <text evidence="4">In the N-terminal section; belongs to the AccD/PCCB family.</text>
</comment>
<dbReference type="RefSeq" id="WP_138672214.1">
    <property type="nucleotide sequence ID" value="NZ_VCKY01000216.1"/>
</dbReference>
<dbReference type="PROSITE" id="PS50989">
    <property type="entry name" value="COA_CT_CTER"/>
    <property type="match status" value="1"/>
</dbReference>
<dbReference type="GO" id="GO:0003989">
    <property type="term" value="F:acetyl-CoA carboxylase activity"/>
    <property type="evidence" value="ECO:0007669"/>
    <property type="project" value="InterPro"/>
</dbReference>
<comment type="similarity">
    <text evidence="20">Belongs to the AccD/PCCB family.</text>
</comment>
<keyword evidence="6 19" id="KW-0963">Cytoplasm</keyword>
<dbReference type="AlphaFoldDB" id="A0A5S4F147"/>